<dbReference type="PANTHER" id="PTHR46621:SF1">
    <property type="entry name" value="SNRNA-ACTIVATING PROTEIN COMPLEX SUBUNIT 4"/>
    <property type="match status" value="1"/>
</dbReference>
<dbReference type="Gene3D" id="1.10.10.60">
    <property type="entry name" value="Homeodomain-like"/>
    <property type="match status" value="2"/>
</dbReference>
<sequence>MMHSLEVPYAIQNQFNNSLNLNTYGAYPNFNNFNSPCSVMLDNNLDNNNNSKKDRKFFNAFEDNLLRNLVMRYGARNWILLASMMPGKTARQCRDRYMNYLAPGLTQEEWTEEEDELLQQLVIEIGPKWSLIAKKFPQRSPINVKNRWAHFLGKKFNLKNRSDLKISSCNGKTSISTEIESNNANINVTSGATTSLISSSNSDESDSDKIENMMTSISKMVTKQPQDLLMKKDSSIDVGCRSELNPMRLYSIKYLCSQD</sequence>
<dbReference type="GO" id="GO:0042796">
    <property type="term" value="P:snRNA transcription by RNA polymerase III"/>
    <property type="evidence" value="ECO:0007669"/>
    <property type="project" value="TreeGrafter"/>
</dbReference>
<dbReference type="GeneID" id="94841425"/>
<dbReference type="EMBL" id="MLAK01000832">
    <property type="protein sequence ID" value="OHT03294.1"/>
    <property type="molecule type" value="Genomic_DNA"/>
</dbReference>
<dbReference type="InterPro" id="IPR009057">
    <property type="entry name" value="Homeodomain-like_sf"/>
</dbReference>
<dbReference type="AlphaFoldDB" id="A0A1J4K0M3"/>
<proteinExistence type="predicted"/>
<gene>
    <name evidence="7" type="ORF">TRFO_29329</name>
</gene>
<dbReference type="PROSITE" id="PS51294">
    <property type="entry name" value="HTH_MYB"/>
    <property type="match status" value="2"/>
</dbReference>
<dbReference type="InterPro" id="IPR051575">
    <property type="entry name" value="Myb-like_DNA-bd"/>
</dbReference>
<dbReference type="VEuPathDB" id="TrichDB:TRFO_29329"/>
<dbReference type="GO" id="GO:0000978">
    <property type="term" value="F:RNA polymerase II cis-regulatory region sequence-specific DNA binding"/>
    <property type="evidence" value="ECO:0007669"/>
    <property type="project" value="TreeGrafter"/>
</dbReference>
<name>A0A1J4K0M3_9EUKA</name>
<dbReference type="GO" id="GO:0019185">
    <property type="term" value="C:snRNA-activating protein complex"/>
    <property type="evidence" value="ECO:0007669"/>
    <property type="project" value="TreeGrafter"/>
</dbReference>
<dbReference type="GO" id="GO:0042795">
    <property type="term" value="P:snRNA transcription by RNA polymerase II"/>
    <property type="evidence" value="ECO:0007669"/>
    <property type="project" value="TreeGrafter"/>
</dbReference>
<evidence type="ECO:0000313" key="7">
    <source>
        <dbReference type="EMBL" id="OHT03294.1"/>
    </source>
</evidence>
<dbReference type="Pfam" id="PF00249">
    <property type="entry name" value="Myb_DNA-binding"/>
    <property type="match status" value="2"/>
</dbReference>
<keyword evidence="1" id="KW-0805">Transcription regulation</keyword>
<feature type="domain" description="Myb-like" evidence="5">
    <location>
        <begin position="102"/>
        <end position="152"/>
    </location>
</feature>
<evidence type="ECO:0000256" key="2">
    <source>
        <dbReference type="ARBA" id="ARBA00023125"/>
    </source>
</evidence>
<dbReference type="InterPro" id="IPR001005">
    <property type="entry name" value="SANT/Myb"/>
</dbReference>
<organism evidence="7 8">
    <name type="scientific">Tritrichomonas foetus</name>
    <dbReference type="NCBI Taxonomy" id="1144522"/>
    <lineage>
        <taxon>Eukaryota</taxon>
        <taxon>Metamonada</taxon>
        <taxon>Parabasalia</taxon>
        <taxon>Tritrichomonadida</taxon>
        <taxon>Tritrichomonadidae</taxon>
        <taxon>Tritrichomonas</taxon>
    </lineage>
</organism>
<keyword evidence="8" id="KW-1185">Reference proteome</keyword>
<dbReference type="PANTHER" id="PTHR46621">
    <property type="entry name" value="SNRNA-ACTIVATING PROTEIN COMPLEX SUBUNIT 4"/>
    <property type="match status" value="1"/>
</dbReference>
<accession>A0A1J4K0M3</accession>
<keyword evidence="3" id="KW-0804">Transcription</keyword>
<feature type="domain" description="HTH myb-type" evidence="6">
    <location>
        <begin position="62"/>
        <end position="101"/>
    </location>
</feature>
<evidence type="ECO:0000259" key="6">
    <source>
        <dbReference type="PROSITE" id="PS51294"/>
    </source>
</evidence>
<evidence type="ECO:0000259" key="5">
    <source>
        <dbReference type="PROSITE" id="PS50090"/>
    </source>
</evidence>
<dbReference type="RefSeq" id="XP_068356430.1">
    <property type="nucleotide sequence ID" value="XM_068506721.1"/>
</dbReference>
<dbReference type="CDD" id="cd00167">
    <property type="entry name" value="SANT"/>
    <property type="match status" value="2"/>
</dbReference>
<feature type="domain" description="Myb-like" evidence="5">
    <location>
        <begin position="50"/>
        <end position="101"/>
    </location>
</feature>
<dbReference type="Proteomes" id="UP000179807">
    <property type="component" value="Unassembled WGS sequence"/>
</dbReference>
<dbReference type="InterPro" id="IPR017930">
    <property type="entry name" value="Myb_dom"/>
</dbReference>
<dbReference type="PROSITE" id="PS50090">
    <property type="entry name" value="MYB_LIKE"/>
    <property type="match status" value="2"/>
</dbReference>
<evidence type="ECO:0000256" key="1">
    <source>
        <dbReference type="ARBA" id="ARBA00023015"/>
    </source>
</evidence>
<dbReference type="SMART" id="SM00717">
    <property type="entry name" value="SANT"/>
    <property type="match status" value="2"/>
</dbReference>
<evidence type="ECO:0000313" key="8">
    <source>
        <dbReference type="Proteomes" id="UP000179807"/>
    </source>
</evidence>
<keyword evidence="2" id="KW-0238">DNA-binding</keyword>
<evidence type="ECO:0000256" key="4">
    <source>
        <dbReference type="ARBA" id="ARBA00023242"/>
    </source>
</evidence>
<comment type="caution">
    <text evidence="7">The sequence shown here is derived from an EMBL/GenBank/DDBJ whole genome shotgun (WGS) entry which is preliminary data.</text>
</comment>
<dbReference type="GO" id="GO:0001006">
    <property type="term" value="F:RNA polymerase III type 3 promoter sequence-specific DNA binding"/>
    <property type="evidence" value="ECO:0007669"/>
    <property type="project" value="TreeGrafter"/>
</dbReference>
<reference evidence="7" key="1">
    <citation type="submission" date="2016-10" db="EMBL/GenBank/DDBJ databases">
        <authorList>
            <person name="Benchimol M."/>
            <person name="Almeida L.G."/>
            <person name="Vasconcelos A.T."/>
            <person name="Perreira-Neves A."/>
            <person name="Rosa I.A."/>
            <person name="Tasca T."/>
            <person name="Bogo M.R."/>
            <person name="de Souza W."/>
        </authorList>
    </citation>
    <scope>NUCLEOTIDE SEQUENCE [LARGE SCALE GENOMIC DNA]</scope>
    <source>
        <strain evidence="7">K</strain>
    </source>
</reference>
<feature type="domain" description="HTH myb-type" evidence="6">
    <location>
        <begin position="102"/>
        <end position="156"/>
    </location>
</feature>
<protein>
    <submittedName>
        <fullName evidence="7">Myb-like DNA-binding domain containing protein</fullName>
    </submittedName>
</protein>
<dbReference type="SUPFAM" id="SSF46689">
    <property type="entry name" value="Homeodomain-like"/>
    <property type="match status" value="2"/>
</dbReference>
<evidence type="ECO:0000256" key="3">
    <source>
        <dbReference type="ARBA" id="ARBA00023163"/>
    </source>
</evidence>
<keyword evidence="4" id="KW-0539">Nucleus</keyword>